<dbReference type="InterPro" id="IPR011989">
    <property type="entry name" value="ARM-like"/>
</dbReference>
<evidence type="ECO:0000313" key="7">
    <source>
        <dbReference type="EMBL" id="TWT53157.1"/>
    </source>
</evidence>
<evidence type="ECO:0000256" key="5">
    <source>
        <dbReference type="SAM" id="SignalP"/>
    </source>
</evidence>
<evidence type="ECO:0000256" key="3">
    <source>
        <dbReference type="ARBA" id="ARBA00023004"/>
    </source>
</evidence>
<evidence type="ECO:0000256" key="4">
    <source>
        <dbReference type="PROSITE-ProRule" id="PRU00433"/>
    </source>
</evidence>
<name>A0A5C5WRK0_9BACT</name>
<keyword evidence="8" id="KW-1185">Reference proteome</keyword>
<comment type="caution">
    <text evidence="7">The sequence shown here is derived from an EMBL/GenBank/DDBJ whole genome shotgun (WGS) entry which is preliminary data.</text>
</comment>
<dbReference type="InterPro" id="IPR031329">
    <property type="entry name" value="NEUT/ALK_ceramidase_N"/>
</dbReference>
<feature type="signal peptide" evidence="5">
    <location>
        <begin position="1"/>
        <end position="20"/>
    </location>
</feature>
<keyword evidence="3 4" id="KW-0408">Iron</keyword>
<dbReference type="PANTHER" id="PTHR33546:SF1">
    <property type="entry name" value="LARGE, MULTIFUNCTIONAL SECRETED PROTEIN"/>
    <property type="match status" value="1"/>
</dbReference>
<keyword evidence="5" id="KW-0732">Signal</keyword>
<dbReference type="InterPro" id="IPR036909">
    <property type="entry name" value="Cyt_c-like_dom_sf"/>
</dbReference>
<dbReference type="EMBL" id="SJPI01000001">
    <property type="protein sequence ID" value="TWT53157.1"/>
    <property type="molecule type" value="Genomic_DNA"/>
</dbReference>
<evidence type="ECO:0000313" key="8">
    <source>
        <dbReference type="Proteomes" id="UP000316598"/>
    </source>
</evidence>
<dbReference type="Gene3D" id="1.10.760.10">
    <property type="entry name" value="Cytochrome c-like domain"/>
    <property type="match status" value="1"/>
</dbReference>
<dbReference type="Gene3D" id="2.120.10.30">
    <property type="entry name" value="TolB, C-terminal domain"/>
    <property type="match status" value="1"/>
</dbReference>
<evidence type="ECO:0000256" key="2">
    <source>
        <dbReference type="ARBA" id="ARBA00022723"/>
    </source>
</evidence>
<dbReference type="PANTHER" id="PTHR33546">
    <property type="entry name" value="LARGE, MULTIFUNCTIONAL SECRETED PROTEIN-RELATED"/>
    <property type="match status" value="1"/>
</dbReference>
<dbReference type="InterPro" id="IPR055557">
    <property type="entry name" value="DUF7133"/>
</dbReference>
<dbReference type="InterPro" id="IPR009056">
    <property type="entry name" value="Cyt_c-like_dom"/>
</dbReference>
<gene>
    <name evidence="7" type="ORF">Pla22_07850</name>
</gene>
<sequence length="1440" mass="158006" precursor="true">MRLFALLACLLFHACSLVHADESVTRLVGVAKVDVTPSDPLRLSGYSRRDLPFESVDSPLAARSLAFRDADGPIRVLVSVDTIGLPATVVDEIFGQVAQKHAIKRADFVLCSTHNHTAPKIAGGLSNLLLKPMTDEESEKTLKYTQWVKAQVADCIDASIASMKPGRLFFGEGKATFAINRRVIRDGKWAAFGETQDGPVDHRVSVIRAEDTNGKLLGVVFNYACHCTTLGPDFNQVCSEWAGDAARQIESGGEVVALCTIGCGADANPSPRGERAHALEHGRELASVVSNVIQGPMQELGAFQNSSFTRLALRFDLPTKDELKAQTESDDVPTRRHAHAMLKIFEERNRLPANHPMPIGTWQFGDGESASSLKMIFFGGEVVAEYALRLQQELAPVRTWSSAYSNDVFGYVASERMRSEGGYEVDYSMIYYLLPGRWATGTEDAIIERVHQMLSEPGNDEPVPADKAESTIRVPEGWKVQLAASEPLIADPIHLSFDKDGSLWVVEMGDYPLGENGGRIKHLFDDDGDGTYDRAVTFCDGLSYPTSAMPWGDGILVTAAPHLTYYRDTDTDGVSDQHDVLFEGFAEANPQHRANGFCLGLDGWLYLAGGDDTKLVRSVINGQETKVSHQDIAIDIKSGRVRGLSGFTQFGRYRNDWGDWFGGDNSHPLRHFSLPSHVQHRNSHVDAFLGVNDLTRPASAPPIFPATASSQRYNDLFAAGRFTSACSHSPVRDSNLRQAMLDGHSGSRSWDTDVVLICEPVHNLVHRAVIEWEENTLVANRHERDRASEWLAATDPWFRPVQAITGPDGAVWVVDMYRNVIEHPEWIPDQWQAQMNLRAGEERGRIWRIIPPSQQDAQNATDVSLPSPSVVLKAKASHGIPALSSSNGVLRDMAFSQMIQRHDTLSQEEVDSLRQMASEAESPTTRLTATACLARFQHLDVDGLIGVLRDRDSSVQVVGLRLIGSVDAHQDWLSSEQVLNAVVDGLLSSDPTVRKEASVAIGQFPVEFRGKKLVTQTLANQLVSASEWPQLRDVVLTSSSGIALQLLQEFVGSDAGVSLLMRDRQLLRPLMVTAVAEQSDETKQLVEKWASSKDRSDIRAAIIAAWAIAQSDWSQLAKREQGDELGVSADLMNVLDDCVAAAQDVKSPVAGQLTALELLASGYPDGNTDVERLASFIEPAYAPEVQRAAVDAVASIGEAGGRELIRRLPEQTPGLQSRCVDWVLQRNESIRHLLAEMESGSLDANVLVSHQRDRLLGYPDKSIRVRAERLLGSHNSDVAAVISSYRKAISDANANRSSLGDGSDKNNDIEQGRAVYRRVCAACHRLNGEGFEVGPDLATVAHRDNEFLLTAIFDPNSAIESRYRQVQILTLDGRVAVGIVLSQDEASVRLIAAEGKVTTINREDIESMKTMTVSLMPAGIERDLTPQAFYHLLSYLRQPL</sequence>
<feature type="chain" id="PRO_5022940024" evidence="5">
    <location>
        <begin position="21"/>
        <end position="1440"/>
    </location>
</feature>
<dbReference type="OrthoDB" id="230287at2"/>
<dbReference type="Proteomes" id="UP000316598">
    <property type="component" value="Unassembled WGS sequence"/>
</dbReference>
<feature type="domain" description="Cytochrome c" evidence="6">
    <location>
        <begin position="1307"/>
        <end position="1440"/>
    </location>
</feature>
<dbReference type="Pfam" id="PF00034">
    <property type="entry name" value="Cytochrom_C"/>
    <property type="match status" value="1"/>
</dbReference>
<protein>
    <submittedName>
        <fullName evidence="7">Neutral ceramidase</fullName>
        <ecNumber evidence="7">3.5.1.23</ecNumber>
    </submittedName>
</protein>
<dbReference type="Pfam" id="PF23500">
    <property type="entry name" value="DUF7133"/>
    <property type="match status" value="1"/>
</dbReference>
<keyword evidence="7" id="KW-0378">Hydrolase</keyword>
<evidence type="ECO:0000259" key="6">
    <source>
        <dbReference type="PROSITE" id="PS51007"/>
    </source>
</evidence>
<evidence type="ECO:0000256" key="1">
    <source>
        <dbReference type="ARBA" id="ARBA00022617"/>
    </source>
</evidence>
<dbReference type="SUPFAM" id="SSF63829">
    <property type="entry name" value="Calcium-dependent phosphotriesterase"/>
    <property type="match status" value="1"/>
</dbReference>
<reference evidence="7 8" key="1">
    <citation type="submission" date="2019-02" db="EMBL/GenBank/DDBJ databases">
        <title>Deep-cultivation of Planctomycetes and their phenomic and genomic characterization uncovers novel biology.</title>
        <authorList>
            <person name="Wiegand S."/>
            <person name="Jogler M."/>
            <person name="Boedeker C."/>
            <person name="Pinto D."/>
            <person name="Vollmers J."/>
            <person name="Rivas-Marin E."/>
            <person name="Kohn T."/>
            <person name="Peeters S.H."/>
            <person name="Heuer A."/>
            <person name="Rast P."/>
            <person name="Oberbeckmann S."/>
            <person name="Bunk B."/>
            <person name="Jeske O."/>
            <person name="Meyerdierks A."/>
            <person name="Storesund J.E."/>
            <person name="Kallscheuer N."/>
            <person name="Luecker S."/>
            <person name="Lage O.M."/>
            <person name="Pohl T."/>
            <person name="Merkel B.J."/>
            <person name="Hornburger P."/>
            <person name="Mueller R.-W."/>
            <person name="Bruemmer F."/>
            <person name="Labrenz M."/>
            <person name="Spormann A.M."/>
            <person name="Op Den Camp H."/>
            <person name="Overmann J."/>
            <person name="Amann R."/>
            <person name="Jetten M.S.M."/>
            <person name="Mascher T."/>
            <person name="Medema M.H."/>
            <person name="Devos D.P."/>
            <person name="Kaster A.-K."/>
            <person name="Ovreas L."/>
            <person name="Rohde M."/>
            <person name="Galperin M.Y."/>
            <person name="Jogler C."/>
        </authorList>
    </citation>
    <scope>NUCLEOTIDE SEQUENCE [LARGE SCALE GENOMIC DNA]</scope>
    <source>
        <strain evidence="7 8">Pla22</strain>
    </source>
</reference>
<accession>A0A5C5WRK0</accession>
<dbReference type="RefSeq" id="WP_146513423.1">
    <property type="nucleotide sequence ID" value="NZ_SJPI01000001.1"/>
</dbReference>
<dbReference type="GO" id="GO:0009055">
    <property type="term" value="F:electron transfer activity"/>
    <property type="evidence" value="ECO:0007669"/>
    <property type="project" value="InterPro"/>
</dbReference>
<dbReference type="PROSITE" id="PS51007">
    <property type="entry name" value="CYTC"/>
    <property type="match status" value="1"/>
</dbReference>
<organism evidence="7 8">
    <name type="scientific">Rubripirellula amarantea</name>
    <dbReference type="NCBI Taxonomy" id="2527999"/>
    <lineage>
        <taxon>Bacteria</taxon>
        <taxon>Pseudomonadati</taxon>
        <taxon>Planctomycetota</taxon>
        <taxon>Planctomycetia</taxon>
        <taxon>Pirellulales</taxon>
        <taxon>Pirellulaceae</taxon>
        <taxon>Rubripirellula</taxon>
    </lineage>
</organism>
<dbReference type="InterPro" id="IPR011042">
    <property type="entry name" value="6-blade_b-propeller_TolB-like"/>
</dbReference>
<keyword evidence="1 4" id="KW-0349">Heme</keyword>
<keyword evidence="2 4" id="KW-0479">Metal-binding</keyword>
<dbReference type="NCBIfam" id="TIGR02604">
    <property type="entry name" value="Piru_Ver_Nterm"/>
    <property type="match status" value="1"/>
</dbReference>
<dbReference type="EC" id="3.5.1.23" evidence="7"/>
<dbReference type="GO" id="GO:0020037">
    <property type="term" value="F:heme binding"/>
    <property type="evidence" value="ECO:0007669"/>
    <property type="project" value="InterPro"/>
</dbReference>
<dbReference type="InterPro" id="IPR016024">
    <property type="entry name" value="ARM-type_fold"/>
</dbReference>
<dbReference type="Pfam" id="PF04734">
    <property type="entry name" value="Ceramidase_alk"/>
    <property type="match status" value="1"/>
</dbReference>
<proteinExistence type="predicted"/>
<dbReference type="SUPFAM" id="SSF48371">
    <property type="entry name" value="ARM repeat"/>
    <property type="match status" value="1"/>
</dbReference>
<dbReference type="GO" id="GO:0046872">
    <property type="term" value="F:metal ion binding"/>
    <property type="evidence" value="ECO:0007669"/>
    <property type="project" value="UniProtKB-KW"/>
</dbReference>
<dbReference type="SUPFAM" id="SSF46626">
    <property type="entry name" value="Cytochrome c"/>
    <property type="match status" value="1"/>
</dbReference>
<dbReference type="GO" id="GO:0017040">
    <property type="term" value="F:N-acylsphingosine amidohydrolase activity"/>
    <property type="evidence" value="ECO:0007669"/>
    <property type="project" value="UniProtKB-EC"/>
</dbReference>
<dbReference type="NCBIfam" id="TIGR02603">
    <property type="entry name" value="CxxCH_TIGR02603"/>
    <property type="match status" value="1"/>
</dbReference>
<dbReference type="InterPro" id="IPR013427">
    <property type="entry name" value="Haem-bd_dom_put"/>
</dbReference>
<dbReference type="Gene3D" id="1.25.10.10">
    <property type="entry name" value="Leucine-rich Repeat Variant"/>
    <property type="match status" value="1"/>
</dbReference>
<dbReference type="InterPro" id="IPR013428">
    <property type="entry name" value="Membrane-bound_put_N"/>
</dbReference>